<dbReference type="InterPro" id="IPR050493">
    <property type="entry name" value="FAD-dep_Monooxygenase_BioMet"/>
</dbReference>
<comment type="cofactor">
    <cofactor evidence="1">
        <name>FAD</name>
        <dbReference type="ChEBI" id="CHEBI:57692"/>
    </cofactor>
</comment>
<keyword evidence="2" id="KW-0285">Flavoprotein</keyword>
<comment type="caution">
    <text evidence="7">The sequence shown here is derived from an EMBL/GenBank/DDBJ whole genome shotgun (WGS) entry which is preliminary data.</text>
</comment>
<sequence length="387" mass="41927">MPIKAAAIIGAGIAGLTAALALARHGIASDIFEQAEVLTEVGAGLQISPNASRVLDALGVLEALRPVWLEPEEVRLVSGSSLRPVASIPCGKFARERWGAPYGAAHRATLQKALLNAVKANDLCRLHLGRHIDIKDKQTLEERAGRRYDLVIGADGVWSKVHAMVPSAPSPLFSGNIAWRFSIPQAAAPALLDKANVTAFLGPSSHLVCYPILENAAFNIVAIVSGSSTSRDWGATGSKAQREQMLRGFSGWNSAILQMLEVQEQTSFWPLYEMKDGRWHNGRDTILIGDAAHAMMPFAAQGAAMAIEDAFELGGLLSARSPAEAFELYEKHRAPRIARLRQRAAFNQFAYHARGPIRIARDLVLSLRPPQSLAADMDWIYGYRAIG</sequence>
<evidence type="ECO:0000259" key="6">
    <source>
        <dbReference type="Pfam" id="PF01494"/>
    </source>
</evidence>
<dbReference type="SUPFAM" id="SSF54373">
    <property type="entry name" value="FAD-linked reductases, C-terminal domain"/>
    <property type="match status" value="1"/>
</dbReference>
<proteinExistence type="predicted"/>
<dbReference type="InterPro" id="IPR002938">
    <property type="entry name" value="FAD-bd"/>
</dbReference>
<feature type="domain" description="FAD-binding" evidence="6">
    <location>
        <begin position="6"/>
        <end position="343"/>
    </location>
</feature>
<keyword evidence="3" id="KW-0274">FAD</keyword>
<evidence type="ECO:0000313" key="8">
    <source>
        <dbReference type="Proteomes" id="UP000390335"/>
    </source>
</evidence>
<dbReference type="PANTHER" id="PTHR13789">
    <property type="entry name" value="MONOOXYGENASE"/>
    <property type="match status" value="1"/>
</dbReference>
<protein>
    <submittedName>
        <fullName evidence="7">Salicylate hydroxylase</fullName>
    </submittedName>
</protein>
<evidence type="ECO:0000256" key="4">
    <source>
        <dbReference type="ARBA" id="ARBA00023002"/>
    </source>
</evidence>
<reference evidence="7 8" key="1">
    <citation type="journal article" date="2020" name="Genome Biol. Evol.">
        <title>Rhizobium dioscoreae sp. nov., a plant growth-promoting bacterium isolated from yam (Dioscorea species).</title>
        <authorList>
            <person name="Ouyabe M."/>
            <person name="Tanaka N."/>
            <person name="Shiwa Y."/>
            <person name="Fujita N."/>
            <person name="Kikuno H."/>
            <person name="Babil P."/>
            <person name="Shiwachi H."/>
        </authorList>
    </citation>
    <scope>NUCLEOTIDE SEQUENCE [LARGE SCALE GENOMIC DNA]</scope>
    <source>
        <strain evidence="7 8">S-93</strain>
    </source>
</reference>
<evidence type="ECO:0000256" key="2">
    <source>
        <dbReference type="ARBA" id="ARBA00022630"/>
    </source>
</evidence>
<organism evidence="7 8">
    <name type="scientific">Rhizobium dioscoreae</name>
    <dbReference type="NCBI Taxonomy" id="2653122"/>
    <lineage>
        <taxon>Bacteria</taxon>
        <taxon>Pseudomonadati</taxon>
        <taxon>Pseudomonadota</taxon>
        <taxon>Alphaproteobacteria</taxon>
        <taxon>Hyphomicrobiales</taxon>
        <taxon>Rhizobiaceae</taxon>
        <taxon>Rhizobium/Agrobacterium group</taxon>
        <taxon>Rhizobium</taxon>
    </lineage>
</organism>
<keyword evidence="4" id="KW-0560">Oxidoreductase</keyword>
<keyword evidence="5" id="KW-0503">Monooxygenase</keyword>
<dbReference type="EMBL" id="BLAJ01000005">
    <property type="protein sequence ID" value="GES51731.1"/>
    <property type="molecule type" value="Genomic_DNA"/>
</dbReference>
<evidence type="ECO:0000256" key="1">
    <source>
        <dbReference type="ARBA" id="ARBA00001974"/>
    </source>
</evidence>
<accession>A0ABQ0Z852</accession>
<dbReference type="SUPFAM" id="SSF51905">
    <property type="entry name" value="FAD/NAD(P)-binding domain"/>
    <property type="match status" value="1"/>
</dbReference>
<evidence type="ECO:0000313" key="7">
    <source>
        <dbReference type="EMBL" id="GES51731.1"/>
    </source>
</evidence>
<dbReference type="PANTHER" id="PTHR13789:SF318">
    <property type="entry name" value="GERANYLGERANYL DIPHOSPHATE REDUCTASE"/>
    <property type="match status" value="1"/>
</dbReference>
<dbReference type="PRINTS" id="PR00420">
    <property type="entry name" value="RNGMNOXGNASE"/>
</dbReference>
<name>A0ABQ0Z852_9HYPH</name>
<dbReference type="Proteomes" id="UP000390335">
    <property type="component" value="Unassembled WGS sequence"/>
</dbReference>
<dbReference type="RefSeq" id="WP_152094210.1">
    <property type="nucleotide sequence ID" value="NZ_BLAJ01000005.1"/>
</dbReference>
<gene>
    <name evidence="7" type="primary">nah</name>
    <name evidence="7" type="ORF">RsS93_43450</name>
</gene>
<dbReference type="Gene3D" id="3.50.50.60">
    <property type="entry name" value="FAD/NAD(P)-binding domain"/>
    <property type="match status" value="1"/>
</dbReference>
<dbReference type="InterPro" id="IPR036188">
    <property type="entry name" value="FAD/NAD-bd_sf"/>
</dbReference>
<evidence type="ECO:0000256" key="3">
    <source>
        <dbReference type="ARBA" id="ARBA00022827"/>
    </source>
</evidence>
<dbReference type="Pfam" id="PF01494">
    <property type="entry name" value="FAD_binding_3"/>
    <property type="match status" value="1"/>
</dbReference>
<evidence type="ECO:0000256" key="5">
    <source>
        <dbReference type="ARBA" id="ARBA00023033"/>
    </source>
</evidence>
<keyword evidence="8" id="KW-1185">Reference proteome</keyword>